<accession>A0A0F8YGQ6</accession>
<sequence length="46" mass="4904">MVSATGCRTPCLYRYPVVSATGRFINVALQMKHAADSCGLTNISQA</sequence>
<organism evidence="1">
    <name type="scientific">marine sediment metagenome</name>
    <dbReference type="NCBI Taxonomy" id="412755"/>
    <lineage>
        <taxon>unclassified sequences</taxon>
        <taxon>metagenomes</taxon>
        <taxon>ecological metagenomes</taxon>
    </lineage>
</organism>
<feature type="non-terminal residue" evidence="1">
    <location>
        <position position="46"/>
    </location>
</feature>
<dbReference type="AlphaFoldDB" id="A0A0F8YGQ6"/>
<reference evidence="1" key="1">
    <citation type="journal article" date="2015" name="Nature">
        <title>Complex archaea that bridge the gap between prokaryotes and eukaryotes.</title>
        <authorList>
            <person name="Spang A."/>
            <person name="Saw J.H."/>
            <person name="Jorgensen S.L."/>
            <person name="Zaremba-Niedzwiedzka K."/>
            <person name="Martijn J."/>
            <person name="Lind A.E."/>
            <person name="van Eijk R."/>
            <person name="Schleper C."/>
            <person name="Guy L."/>
            <person name="Ettema T.J."/>
        </authorList>
    </citation>
    <scope>NUCLEOTIDE SEQUENCE</scope>
</reference>
<evidence type="ECO:0000313" key="1">
    <source>
        <dbReference type="EMBL" id="KKK80663.1"/>
    </source>
</evidence>
<dbReference type="EMBL" id="LAZR01053477">
    <property type="protein sequence ID" value="KKK80663.1"/>
    <property type="molecule type" value="Genomic_DNA"/>
</dbReference>
<gene>
    <name evidence="1" type="ORF">LCGC14_2821220</name>
</gene>
<comment type="caution">
    <text evidence="1">The sequence shown here is derived from an EMBL/GenBank/DDBJ whole genome shotgun (WGS) entry which is preliminary data.</text>
</comment>
<proteinExistence type="predicted"/>
<protein>
    <submittedName>
        <fullName evidence="1">Uncharacterized protein</fullName>
    </submittedName>
</protein>
<name>A0A0F8YGQ6_9ZZZZ</name>